<dbReference type="AlphaFoldDB" id="A0A1H0AB66"/>
<proteinExistence type="predicted"/>
<dbReference type="EMBL" id="FNIL01000001">
    <property type="protein sequence ID" value="SDN30667.1"/>
    <property type="molecule type" value="Genomic_DNA"/>
</dbReference>
<gene>
    <name evidence="1" type="ORF">SAMN04488053_101418</name>
</gene>
<name>A0A1H0AB66_9BACI</name>
<protein>
    <submittedName>
        <fullName evidence="1">Uncharacterized protein</fullName>
    </submittedName>
</protein>
<sequence length="63" mass="6948">MTKYVEYLIGEEKEGAIVPKDNIIHSIELDIQGDKGEDKDYIAGAIAKEIGIPLEKVLVGTIY</sequence>
<keyword evidence="2" id="KW-1185">Reference proteome</keyword>
<evidence type="ECO:0000313" key="2">
    <source>
        <dbReference type="Proteomes" id="UP000198778"/>
    </source>
</evidence>
<reference evidence="2" key="1">
    <citation type="submission" date="2016-10" db="EMBL/GenBank/DDBJ databases">
        <authorList>
            <person name="Varghese N."/>
            <person name="Submissions S."/>
        </authorList>
    </citation>
    <scope>NUCLEOTIDE SEQUENCE [LARGE SCALE GENOMIC DNA]</scope>
    <source>
        <strain evidence="2">CGMCC 1.10369</strain>
    </source>
</reference>
<accession>A0A1H0AB66</accession>
<evidence type="ECO:0000313" key="1">
    <source>
        <dbReference type="EMBL" id="SDN30667.1"/>
    </source>
</evidence>
<organism evidence="1 2">
    <name type="scientific">Alkalicoccus daliensis</name>
    <dbReference type="NCBI Taxonomy" id="745820"/>
    <lineage>
        <taxon>Bacteria</taxon>
        <taxon>Bacillati</taxon>
        <taxon>Bacillota</taxon>
        <taxon>Bacilli</taxon>
        <taxon>Bacillales</taxon>
        <taxon>Bacillaceae</taxon>
        <taxon>Alkalicoccus</taxon>
    </lineage>
</organism>
<dbReference type="Proteomes" id="UP000198778">
    <property type="component" value="Unassembled WGS sequence"/>
</dbReference>
<dbReference type="RefSeq" id="WP_090840100.1">
    <property type="nucleotide sequence ID" value="NZ_FNIL01000001.1"/>
</dbReference>